<dbReference type="CDD" id="cd07718">
    <property type="entry name" value="RNaseZ_ELAC1_ELAC2-C-term-like_MBL-fold"/>
    <property type="match status" value="1"/>
</dbReference>
<comment type="similarity">
    <text evidence="3">Belongs to the RNase Z family.</text>
</comment>
<keyword evidence="10" id="KW-0378">Hydrolase</keyword>
<keyword evidence="6" id="KW-0819">tRNA processing</keyword>
<evidence type="ECO:0000256" key="4">
    <source>
        <dbReference type="ARBA" id="ARBA00011738"/>
    </source>
</evidence>
<dbReference type="PANTHER" id="PTHR12553">
    <property type="entry name" value="ZINC PHOSPHODIESTERASE ELAC PROTEIN 2"/>
    <property type="match status" value="1"/>
</dbReference>
<name>A0A067JSZ6_JATCU</name>
<dbReference type="SUPFAM" id="SSF56281">
    <property type="entry name" value="Metallo-hydrolase/oxidoreductase"/>
    <property type="match status" value="2"/>
</dbReference>
<keyword evidence="11" id="KW-0862">Zinc</keyword>
<proteinExistence type="inferred from homology"/>
<evidence type="ECO:0000256" key="2">
    <source>
        <dbReference type="ARBA" id="ARBA00001947"/>
    </source>
</evidence>
<dbReference type="GO" id="GO:0005739">
    <property type="term" value="C:mitochondrion"/>
    <property type="evidence" value="ECO:0007669"/>
    <property type="project" value="TreeGrafter"/>
</dbReference>
<evidence type="ECO:0000256" key="8">
    <source>
        <dbReference type="ARBA" id="ARBA00022723"/>
    </source>
</evidence>
<evidence type="ECO:0000313" key="15">
    <source>
        <dbReference type="Proteomes" id="UP000027138"/>
    </source>
</evidence>
<organism evidence="14 15">
    <name type="scientific">Jatropha curcas</name>
    <name type="common">Barbados nut</name>
    <dbReference type="NCBI Taxonomy" id="180498"/>
    <lineage>
        <taxon>Eukaryota</taxon>
        <taxon>Viridiplantae</taxon>
        <taxon>Streptophyta</taxon>
        <taxon>Embryophyta</taxon>
        <taxon>Tracheophyta</taxon>
        <taxon>Spermatophyta</taxon>
        <taxon>Magnoliopsida</taxon>
        <taxon>eudicotyledons</taxon>
        <taxon>Gunneridae</taxon>
        <taxon>Pentapetalae</taxon>
        <taxon>rosids</taxon>
        <taxon>fabids</taxon>
        <taxon>Malpighiales</taxon>
        <taxon>Euphorbiaceae</taxon>
        <taxon>Crotonoideae</taxon>
        <taxon>Jatropheae</taxon>
        <taxon>Jatropha</taxon>
    </lineage>
</organism>
<protein>
    <recommendedName>
        <fullName evidence="5">ribonuclease Z</fullName>
        <ecNumber evidence="5">3.1.26.11</ecNumber>
    </recommendedName>
</protein>
<sequence length="871" mass="96584">MVAGTKAYGCNEARAARGNSSNKPNKNFQSNSQLNDSNVHSTIAYVQILGTGMDTHDTLPSVLLFFDKQRFIFNAGEGLQRFCAEHKIKLSKIDHICLSRVCSETTGGLPGLLLTLAGMGEGMSVNIWGPSNLDLLIKAMRSFIPHAAMVHTHLISHAAMDHSKSFELASYSSGAASQSISRLTEPIMLVENRVVKISAILLQPSCLERSDIKHSDISVIYVCELHEVMGKFNKEKAEALGLKVKTKYRELQNGNAVKSDCLDIMVHPSDVMGPSTPGPIVFIVDCPTNSHVEELLSEQSLNAYYSDSMQCFPESAKTVNCIIHLTPPSVVNSVNYEKWMKKFDSAQHIMVGHAMNHVTIPILKSSARMATRLNYLCPQFFPASAFWSVEQHNNAPLGSLTSTEGLLSKLCERISAENLLKFTLRPNCHLGLDKSNVPSLFAPPKVIDELLSEIPEIADVAQQVSKFWDSPGEMKQDETAVQDDTIVFGKSILDGNILLCCLENIRRDDLEIVLLGTGSSQPSKYRNVSSIYINLFCKGSLLLDCGEGTLAQLRRRYGMEGADNAVRNLRCIWISHIHADHHAGIVRILTLRRDLLKGLPHEQLLVIGPMQLELFLNAYQRLEYLDMQFLDCRNTTIASWNDFEGDIESSRNGFFSENPKNAKDINNKNAMSSVNTALVGEGKQGCSKRMKLSFPVQSEACPLLKRLKEVLWEVGLEKLISFPVVHCPEAFGIVLQATKRLNTIGEVIPGWKLVYSGDTRPCQEVIEASHGATILIHEATFEDSMVEEAIAKNHSTTKEAIEVGDSAAAYRVILTHFSQRYPKIPALDEISIKKTCIAFDLMSINIADLPVLPNILPFLKLLFRKDMITDK</sequence>
<dbReference type="GO" id="GO:0046872">
    <property type="term" value="F:metal ion binding"/>
    <property type="evidence" value="ECO:0007669"/>
    <property type="project" value="UniProtKB-KW"/>
</dbReference>
<dbReference type="InterPro" id="IPR047151">
    <property type="entry name" value="RNZ2-like"/>
</dbReference>
<dbReference type="Pfam" id="PF13691">
    <property type="entry name" value="Lactamase_B_4"/>
    <property type="match status" value="1"/>
</dbReference>
<evidence type="ECO:0000256" key="12">
    <source>
        <dbReference type="SAM" id="MobiDB-lite"/>
    </source>
</evidence>
<feature type="compositionally biased region" description="Polar residues" evidence="12">
    <location>
        <begin position="18"/>
        <end position="34"/>
    </location>
</feature>
<dbReference type="STRING" id="180498.A0A067JSZ6"/>
<dbReference type="OrthoDB" id="527344at2759"/>
<evidence type="ECO:0000259" key="13">
    <source>
        <dbReference type="Pfam" id="PF13691"/>
    </source>
</evidence>
<dbReference type="InterPro" id="IPR027794">
    <property type="entry name" value="tRNase_Z_dom"/>
</dbReference>
<evidence type="ECO:0000256" key="5">
    <source>
        <dbReference type="ARBA" id="ARBA00012477"/>
    </source>
</evidence>
<keyword evidence="7" id="KW-0540">Nuclease</keyword>
<dbReference type="InterPro" id="IPR036866">
    <property type="entry name" value="RibonucZ/Hydroxyglut_hydro"/>
</dbReference>
<reference evidence="14 15" key="1">
    <citation type="journal article" date="2014" name="PLoS ONE">
        <title>Global Analysis of Gene Expression Profiles in Physic Nut (Jatropha curcas L.) Seedlings Exposed to Salt Stress.</title>
        <authorList>
            <person name="Zhang L."/>
            <person name="Zhang C."/>
            <person name="Wu P."/>
            <person name="Chen Y."/>
            <person name="Li M."/>
            <person name="Jiang H."/>
            <person name="Wu G."/>
        </authorList>
    </citation>
    <scope>NUCLEOTIDE SEQUENCE [LARGE SCALE GENOMIC DNA]</scope>
    <source>
        <strain evidence="15">cv. GZQX0401</strain>
        <tissue evidence="14">Young leaves</tissue>
    </source>
</reference>
<dbReference type="InterPro" id="IPR013471">
    <property type="entry name" value="RNase_Z/BN"/>
</dbReference>
<evidence type="ECO:0000256" key="9">
    <source>
        <dbReference type="ARBA" id="ARBA00022759"/>
    </source>
</evidence>
<dbReference type="Gene3D" id="3.60.15.10">
    <property type="entry name" value="Ribonuclease Z/Hydroxyacylglutathione hydrolase-like"/>
    <property type="match status" value="2"/>
</dbReference>
<evidence type="ECO:0000313" key="14">
    <source>
        <dbReference type="EMBL" id="KDP27081.1"/>
    </source>
</evidence>
<evidence type="ECO:0000256" key="6">
    <source>
        <dbReference type="ARBA" id="ARBA00022694"/>
    </source>
</evidence>
<evidence type="ECO:0000256" key="3">
    <source>
        <dbReference type="ARBA" id="ARBA00007823"/>
    </source>
</evidence>
<gene>
    <name evidence="14" type="ORF">JCGZ_20305</name>
</gene>
<dbReference type="GO" id="GO:0042781">
    <property type="term" value="F:3'-tRNA processing endoribonuclease activity"/>
    <property type="evidence" value="ECO:0007669"/>
    <property type="project" value="UniProtKB-EC"/>
</dbReference>
<comment type="subunit">
    <text evidence="4">Homodimer.</text>
</comment>
<dbReference type="GO" id="GO:1990180">
    <property type="term" value="P:mitochondrial tRNA 3'-end processing"/>
    <property type="evidence" value="ECO:0007669"/>
    <property type="project" value="TreeGrafter"/>
</dbReference>
<keyword evidence="8" id="KW-0479">Metal-binding</keyword>
<keyword evidence="15" id="KW-1185">Reference proteome</keyword>
<dbReference type="Pfam" id="PF23023">
    <property type="entry name" value="Anti-Pycsar_Apyc1"/>
    <property type="match status" value="1"/>
</dbReference>
<evidence type="ECO:0000256" key="7">
    <source>
        <dbReference type="ARBA" id="ARBA00022722"/>
    </source>
</evidence>
<dbReference type="AlphaFoldDB" id="A0A067JSZ6"/>
<dbReference type="Proteomes" id="UP000027138">
    <property type="component" value="Unassembled WGS sequence"/>
</dbReference>
<evidence type="ECO:0000256" key="10">
    <source>
        <dbReference type="ARBA" id="ARBA00022801"/>
    </source>
</evidence>
<dbReference type="EC" id="3.1.26.11" evidence="5"/>
<dbReference type="FunFam" id="3.60.15.10:FF:000037">
    <property type="entry name" value="tRNAse Z4"/>
    <property type="match status" value="1"/>
</dbReference>
<dbReference type="KEGG" id="jcu:105644221"/>
<comment type="catalytic activity">
    <reaction evidence="1">
        <text>Endonucleolytic cleavage of RNA, removing extra 3' nucleotides from tRNA precursor, generating 3' termini of tRNAs. A 3'-hydroxy group is left at the tRNA terminus and a 5'-phosphoryl group is left at the trailer molecule.</text>
        <dbReference type="EC" id="3.1.26.11"/>
    </reaction>
</comment>
<feature type="domain" description="tRNase Z endonuclease" evidence="13">
    <location>
        <begin position="52"/>
        <end position="108"/>
    </location>
</feature>
<keyword evidence="9" id="KW-0255">Endonuclease</keyword>
<dbReference type="PANTHER" id="PTHR12553:SF72">
    <property type="entry name" value="RIBONUCLEASE Z"/>
    <property type="match status" value="1"/>
</dbReference>
<dbReference type="HAMAP" id="MF_01818">
    <property type="entry name" value="RNase_Z_BN"/>
    <property type="match status" value="1"/>
</dbReference>
<dbReference type="EMBL" id="KK914870">
    <property type="protein sequence ID" value="KDP27081.1"/>
    <property type="molecule type" value="Genomic_DNA"/>
</dbReference>
<accession>A0A067JSZ6</accession>
<feature type="region of interest" description="Disordered" evidence="12">
    <location>
        <begin position="14"/>
        <end position="34"/>
    </location>
</feature>
<evidence type="ECO:0000256" key="1">
    <source>
        <dbReference type="ARBA" id="ARBA00000402"/>
    </source>
</evidence>
<comment type="cofactor">
    <cofactor evidence="2">
        <name>Zn(2+)</name>
        <dbReference type="ChEBI" id="CHEBI:29105"/>
    </cofactor>
</comment>
<evidence type="ECO:0000256" key="11">
    <source>
        <dbReference type="ARBA" id="ARBA00022833"/>
    </source>
</evidence>